<proteinExistence type="predicted"/>
<dbReference type="Gene3D" id="3.50.50.60">
    <property type="entry name" value="FAD/NAD(P)-binding domain"/>
    <property type="match status" value="2"/>
</dbReference>
<dbReference type="GO" id="GO:0070221">
    <property type="term" value="P:sulfide oxidation, using sulfide:quinone oxidoreductase"/>
    <property type="evidence" value="ECO:0000318"/>
    <property type="project" value="GO_Central"/>
</dbReference>
<dbReference type="PANTHER" id="PTHR10632">
    <property type="entry name" value="SULFIDE:QUINONE OXIDOREDUCTASE"/>
    <property type="match status" value="1"/>
</dbReference>
<dbReference type="STRING" id="5888.A0BKY3"/>
<dbReference type="RefSeq" id="XP_001426598.1">
    <property type="nucleotide sequence ID" value="XM_001426561.1"/>
</dbReference>
<dbReference type="GO" id="GO:0070224">
    <property type="term" value="F:sulfide:quinone oxidoreductase activity"/>
    <property type="evidence" value="ECO:0000318"/>
    <property type="project" value="GO_Central"/>
</dbReference>
<evidence type="ECO:0000313" key="2">
    <source>
        <dbReference type="Proteomes" id="UP000000600"/>
    </source>
</evidence>
<dbReference type="SUPFAM" id="SSF51905">
    <property type="entry name" value="FAD/NAD(P)-binding domain"/>
    <property type="match status" value="1"/>
</dbReference>
<dbReference type="Proteomes" id="UP000000600">
    <property type="component" value="Unassembled WGS sequence"/>
</dbReference>
<dbReference type="InParanoid" id="A0BKY3"/>
<dbReference type="InterPro" id="IPR036188">
    <property type="entry name" value="FAD/NAD-bd_sf"/>
</dbReference>
<keyword evidence="2" id="KW-1185">Reference proteome</keyword>
<dbReference type="GO" id="GO:0071949">
    <property type="term" value="F:FAD binding"/>
    <property type="evidence" value="ECO:0000318"/>
    <property type="project" value="GO_Central"/>
</dbReference>
<gene>
    <name evidence="1" type="ORF">GSPATT00029831001</name>
</gene>
<accession>A0BKY3</accession>
<name>A0BKY3_PARTE</name>
<organism evidence="1 2">
    <name type="scientific">Paramecium tetraurelia</name>
    <dbReference type="NCBI Taxonomy" id="5888"/>
    <lineage>
        <taxon>Eukaryota</taxon>
        <taxon>Sar</taxon>
        <taxon>Alveolata</taxon>
        <taxon>Ciliophora</taxon>
        <taxon>Intramacronucleata</taxon>
        <taxon>Oligohymenophorea</taxon>
        <taxon>Peniculida</taxon>
        <taxon>Parameciidae</taxon>
        <taxon>Paramecium</taxon>
    </lineage>
</organism>
<dbReference type="PANTHER" id="PTHR10632:SF2">
    <property type="entry name" value="SULFIDE:QUINONE OXIDOREDUCTASE, MITOCHONDRIAL"/>
    <property type="match status" value="1"/>
</dbReference>
<reference evidence="1 2" key="1">
    <citation type="journal article" date="2006" name="Nature">
        <title>Global trends of whole-genome duplications revealed by the ciliate Paramecium tetraurelia.</title>
        <authorList>
            <consortium name="Genoscope"/>
            <person name="Aury J.-M."/>
            <person name="Jaillon O."/>
            <person name="Duret L."/>
            <person name="Noel B."/>
            <person name="Jubin C."/>
            <person name="Porcel B.M."/>
            <person name="Segurens B."/>
            <person name="Daubin V."/>
            <person name="Anthouard V."/>
            <person name="Aiach N."/>
            <person name="Arnaiz O."/>
            <person name="Billaut A."/>
            <person name="Beisson J."/>
            <person name="Blanc I."/>
            <person name="Bouhouche K."/>
            <person name="Camara F."/>
            <person name="Duharcourt S."/>
            <person name="Guigo R."/>
            <person name="Gogendeau D."/>
            <person name="Katinka M."/>
            <person name="Keller A.-M."/>
            <person name="Kissmehl R."/>
            <person name="Klotz C."/>
            <person name="Koll F."/>
            <person name="Le Moue A."/>
            <person name="Lepere C."/>
            <person name="Malinsky S."/>
            <person name="Nowacki M."/>
            <person name="Nowak J.K."/>
            <person name="Plattner H."/>
            <person name="Poulain J."/>
            <person name="Ruiz F."/>
            <person name="Serrano V."/>
            <person name="Zagulski M."/>
            <person name="Dessen P."/>
            <person name="Betermier M."/>
            <person name="Weissenbach J."/>
            <person name="Scarpelli C."/>
            <person name="Schachter V."/>
            <person name="Sperling L."/>
            <person name="Meyer E."/>
            <person name="Cohen J."/>
            <person name="Wincker P."/>
        </authorList>
    </citation>
    <scope>NUCLEOTIDE SEQUENCE [LARGE SCALE GENOMIC DNA]</scope>
    <source>
        <strain evidence="1 2">Stock d4-2</strain>
    </source>
</reference>
<dbReference type="AlphaFoldDB" id="A0BKY3"/>
<dbReference type="KEGG" id="ptm:GSPATT00029831001"/>
<evidence type="ECO:0008006" key="3">
    <source>
        <dbReference type="Google" id="ProtNLM"/>
    </source>
</evidence>
<protein>
    <recommendedName>
        <fullName evidence="3">FAD/NAD(P)-binding domain-containing protein</fullName>
    </recommendedName>
</protein>
<dbReference type="EMBL" id="CT868001">
    <property type="protein sequence ID" value="CAK59200.1"/>
    <property type="molecule type" value="Genomic_DNA"/>
</dbReference>
<dbReference type="InterPro" id="IPR015904">
    <property type="entry name" value="Sulphide_quinone_reductase"/>
</dbReference>
<sequence>MIREEQNQLKYTIDFTIIFIIKQLRNLNHISLYTITFRAIHNQVAIIGGGCAGLNVSAQLVRDGHYIPQQIRVFEPYKMHAYQTGGALVGAGMCNVEKTMRPMEMVLPKNVQQNTIVTIDGKKYPYYQLIVASGVQRDFASIKGINISLSIHQVLWIGSIYYYKYAQKIDRIIKEFKGGRLIFSQPSSKCEGIPSNIIICQKYQM</sequence>
<evidence type="ECO:0000313" key="1">
    <source>
        <dbReference type="EMBL" id="CAK59200.1"/>
    </source>
</evidence>
<dbReference type="OrthoDB" id="5376590at2759"/>
<dbReference type="GO" id="GO:0005739">
    <property type="term" value="C:mitochondrion"/>
    <property type="evidence" value="ECO:0000318"/>
    <property type="project" value="GO_Central"/>
</dbReference>
<dbReference type="eggNOG" id="KOG3851">
    <property type="taxonomic scope" value="Eukaryota"/>
</dbReference>
<dbReference type="GeneID" id="5012382"/>
<dbReference type="HOGENOM" id="CLU_1339759_0_0_1"/>